<evidence type="ECO:0000313" key="8">
    <source>
        <dbReference type="Proteomes" id="UP000029981"/>
    </source>
</evidence>
<dbReference type="SUPFAM" id="SSF46689">
    <property type="entry name" value="Homeodomain-like"/>
    <property type="match status" value="1"/>
</dbReference>
<evidence type="ECO:0000256" key="3">
    <source>
        <dbReference type="ARBA" id="ARBA00023163"/>
    </source>
</evidence>
<dbReference type="STRING" id="3659.A0A0A0K3K0"/>
<dbReference type="FunFam" id="1.10.10.60:FF:000154">
    <property type="entry name" value="Transcription factor SRM1"/>
    <property type="match status" value="1"/>
</dbReference>
<dbReference type="SMR" id="A0A0A0K3K0"/>
<reference evidence="7 8" key="3">
    <citation type="journal article" date="2010" name="BMC Genomics">
        <title>Transcriptome sequencing and comparative analysis of cucumber flowers with different sex types.</title>
        <authorList>
            <person name="Guo S."/>
            <person name="Zheng Y."/>
            <person name="Joung J.G."/>
            <person name="Liu S."/>
            <person name="Zhang Z."/>
            <person name="Crasta O.R."/>
            <person name="Sobral B.W."/>
            <person name="Xu Y."/>
            <person name="Huang S."/>
            <person name="Fei Z."/>
        </authorList>
    </citation>
    <scope>NUCLEOTIDE SEQUENCE [LARGE SCALE GENOMIC DNA]</scope>
    <source>
        <strain evidence="8">cv. 9930</strain>
    </source>
</reference>
<dbReference type="OMA" id="MFIENGG"/>
<name>A0A0A0K3K0_CUCSA</name>
<reference evidence="7 8" key="2">
    <citation type="journal article" date="2009" name="PLoS ONE">
        <title>An integrated genetic and cytogenetic map of the cucumber genome.</title>
        <authorList>
            <person name="Ren Y."/>
            <person name="Zhang Z."/>
            <person name="Liu J."/>
            <person name="Staub J.E."/>
            <person name="Han Y."/>
            <person name="Cheng Z."/>
            <person name="Li X."/>
            <person name="Lu J."/>
            <person name="Miao H."/>
            <person name="Kang H."/>
            <person name="Xie B."/>
            <person name="Gu X."/>
            <person name="Wang X."/>
            <person name="Du Y."/>
            <person name="Jin W."/>
            <person name="Huang S."/>
        </authorList>
    </citation>
    <scope>NUCLEOTIDE SEQUENCE [LARGE SCALE GENOMIC DNA]</scope>
    <source>
        <strain evidence="8">cv. 9930</strain>
    </source>
</reference>
<reference evidence="7 8" key="4">
    <citation type="journal article" date="2011" name="BMC Genomics">
        <title>RNA-Seq improves annotation of protein-coding genes in the cucumber genome.</title>
        <authorList>
            <person name="Li Z."/>
            <person name="Zhang Z."/>
            <person name="Yan P."/>
            <person name="Huang S."/>
            <person name="Fei Z."/>
            <person name="Lin K."/>
        </authorList>
    </citation>
    <scope>NUCLEOTIDE SEQUENCE [LARGE SCALE GENOMIC DNA]</scope>
    <source>
        <strain evidence="8">cv. 9930</strain>
    </source>
</reference>
<dbReference type="PANTHER" id="PTHR43952:SF68">
    <property type="entry name" value="PROTEIN RADIALIS-LIKE 1"/>
    <property type="match status" value="1"/>
</dbReference>
<dbReference type="InterPro" id="IPR044636">
    <property type="entry name" value="RADIALIS-like"/>
</dbReference>
<reference evidence="7 8" key="1">
    <citation type="journal article" date="2009" name="Nat. Genet.">
        <title>The genome of the cucumber, Cucumis sativus L.</title>
        <authorList>
            <person name="Huang S."/>
            <person name="Li R."/>
            <person name="Zhang Z."/>
            <person name="Li L."/>
            <person name="Gu X."/>
            <person name="Fan W."/>
            <person name="Lucas W.J."/>
            <person name="Wang X."/>
            <person name="Xie B."/>
            <person name="Ni P."/>
            <person name="Ren Y."/>
            <person name="Zhu H."/>
            <person name="Li J."/>
            <person name="Lin K."/>
            <person name="Jin W."/>
            <person name="Fei Z."/>
            <person name="Li G."/>
            <person name="Staub J."/>
            <person name="Kilian A."/>
            <person name="van der Vossen E.A."/>
            <person name="Wu Y."/>
            <person name="Guo J."/>
            <person name="He J."/>
            <person name="Jia Z."/>
            <person name="Ren Y."/>
            <person name="Tian G."/>
            <person name="Lu Y."/>
            <person name="Ruan J."/>
            <person name="Qian W."/>
            <person name="Wang M."/>
            <person name="Huang Q."/>
            <person name="Li B."/>
            <person name="Xuan Z."/>
            <person name="Cao J."/>
            <person name="Asan"/>
            <person name="Wu Z."/>
            <person name="Zhang J."/>
            <person name="Cai Q."/>
            <person name="Bai Y."/>
            <person name="Zhao B."/>
            <person name="Han Y."/>
            <person name="Li Y."/>
            <person name="Li X."/>
            <person name="Wang S."/>
            <person name="Shi Q."/>
            <person name="Liu S."/>
            <person name="Cho W.K."/>
            <person name="Kim J.Y."/>
            <person name="Xu Y."/>
            <person name="Heller-Uszynska K."/>
            <person name="Miao H."/>
            <person name="Cheng Z."/>
            <person name="Zhang S."/>
            <person name="Wu J."/>
            <person name="Yang Y."/>
            <person name="Kang H."/>
            <person name="Li M."/>
            <person name="Liang H."/>
            <person name="Ren X."/>
            <person name="Shi Z."/>
            <person name="Wen M."/>
            <person name="Jian M."/>
            <person name="Yang H."/>
            <person name="Zhang G."/>
            <person name="Yang Z."/>
            <person name="Chen R."/>
            <person name="Liu S."/>
            <person name="Li J."/>
            <person name="Ma L."/>
            <person name="Liu H."/>
            <person name="Zhou Y."/>
            <person name="Zhao J."/>
            <person name="Fang X."/>
            <person name="Li G."/>
            <person name="Fang L."/>
            <person name="Li Y."/>
            <person name="Liu D."/>
            <person name="Zheng H."/>
            <person name="Zhang Y."/>
            <person name="Qin N."/>
            <person name="Li Z."/>
            <person name="Yang G."/>
            <person name="Yang S."/>
            <person name="Bolund L."/>
            <person name="Kristiansen K."/>
            <person name="Zheng H."/>
            <person name="Li S."/>
            <person name="Zhang X."/>
            <person name="Yang H."/>
            <person name="Wang J."/>
            <person name="Sun R."/>
            <person name="Zhang B."/>
            <person name="Jiang S."/>
            <person name="Wang J."/>
            <person name="Du Y."/>
            <person name="Li S."/>
        </authorList>
    </citation>
    <scope>NUCLEOTIDE SEQUENCE [LARGE SCALE GENOMIC DNA]</scope>
    <source>
        <strain evidence="8">cv. 9930</strain>
    </source>
</reference>
<feature type="domain" description="Myb-like" evidence="5">
    <location>
        <begin position="10"/>
        <end position="58"/>
    </location>
</feature>
<evidence type="ECO:0000259" key="6">
    <source>
        <dbReference type="PROSITE" id="PS51293"/>
    </source>
</evidence>
<proteinExistence type="predicted"/>
<dbReference type="SMART" id="SM00717">
    <property type="entry name" value="SANT"/>
    <property type="match status" value="1"/>
</dbReference>
<dbReference type="CDD" id="cd00167">
    <property type="entry name" value="SANT"/>
    <property type="match status" value="1"/>
</dbReference>
<dbReference type="GO" id="GO:0003700">
    <property type="term" value="F:DNA-binding transcription factor activity"/>
    <property type="evidence" value="ECO:0007669"/>
    <property type="project" value="InterPro"/>
</dbReference>
<keyword evidence="4" id="KW-0539">Nucleus</keyword>
<comment type="subcellular location">
    <subcellularLocation>
        <location evidence="1">Nucleus</location>
    </subcellularLocation>
</comment>
<evidence type="ECO:0000256" key="2">
    <source>
        <dbReference type="ARBA" id="ARBA00023015"/>
    </source>
</evidence>
<evidence type="ECO:0000313" key="7">
    <source>
        <dbReference type="EMBL" id="KGN44073.1"/>
    </source>
</evidence>
<evidence type="ECO:0000259" key="5">
    <source>
        <dbReference type="PROSITE" id="PS50090"/>
    </source>
</evidence>
<keyword evidence="3" id="KW-0804">Transcription</keyword>
<dbReference type="AlphaFoldDB" id="A0A0A0K3K0"/>
<keyword evidence="2" id="KW-0805">Transcription regulation</keyword>
<organism evidence="7 8">
    <name type="scientific">Cucumis sativus</name>
    <name type="common">Cucumber</name>
    <dbReference type="NCBI Taxonomy" id="3659"/>
    <lineage>
        <taxon>Eukaryota</taxon>
        <taxon>Viridiplantae</taxon>
        <taxon>Streptophyta</taxon>
        <taxon>Embryophyta</taxon>
        <taxon>Tracheophyta</taxon>
        <taxon>Spermatophyta</taxon>
        <taxon>Magnoliopsida</taxon>
        <taxon>eudicotyledons</taxon>
        <taxon>Gunneridae</taxon>
        <taxon>Pentapetalae</taxon>
        <taxon>rosids</taxon>
        <taxon>fabids</taxon>
        <taxon>Cucurbitales</taxon>
        <taxon>Cucurbitaceae</taxon>
        <taxon>Benincaseae</taxon>
        <taxon>Cucumis</taxon>
    </lineage>
</organism>
<accession>A0A0A0K3K0</accession>
<dbReference type="InterPro" id="IPR001005">
    <property type="entry name" value="SANT/Myb"/>
</dbReference>
<dbReference type="GO" id="GO:0005634">
    <property type="term" value="C:nucleus"/>
    <property type="evidence" value="ECO:0007669"/>
    <property type="project" value="UniProtKB-SubCell"/>
</dbReference>
<dbReference type="Proteomes" id="UP000029981">
    <property type="component" value="Chromosome 7"/>
</dbReference>
<protein>
    <submittedName>
        <fullName evidence="7">Uncharacterized protein</fullName>
    </submittedName>
</protein>
<evidence type="ECO:0000256" key="4">
    <source>
        <dbReference type="ARBA" id="ARBA00023242"/>
    </source>
</evidence>
<evidence type="ECO:0000256" key="1">
    <source>
        <dbReference type="ARBA" id="ARBA00004123"/>
    </source>
</evidence>
<dbReference type="PANTHER" id="PTHR43952">
    <property type="entry name" value="MYB FAMILY TRANSCRIPTION FACTOR-RELATED"/>
    <property type="match status" value="1"/>
</dbReference>
<sequence length="81" mass="9192">MASMSAHGSSAWTAIENKAFEKALAIYDKDTPERWLNVAKAIGGKTEEEVKRHYQLLLEDVNHIESGQIPFPYRKSTRSSR</sequence>
<dbReference type="Gramene" id="KGN44073">
    <property type="protein sequence ID" value="KGN44073"/>
    <property type="gene ID" value="Csa_7G168060"/>
</dbReference>
<dbReference type="Gene3D" id="1.10.10.60">
    <property type="entry name" value="Homeodomain-like"/>
    <property type="match status" value="1"/>
</dbReference>
<dbReference type="EMBL" id="CM002928">
    <property type="protein sequence ID" value="KGN44073.1"/>
    <property type="molecule type" value="Genomic_DNA"/>
</dbReference>
<feature type="domain" description="SANT" evidence="6">
    <location>
        <begin position="7"/>
        <end position="62"/>
    </location>
</feature>
<dbReference type="PROSITE" id="PS50090">
    <property type="entry name" value="MYB_LIKE"/>
    <property type="match status" value="1"/>
</dbReference>
<gene>
    <name evidence="7" type="ORF">Csa_7G168060</name>
</gene>
<dbReference type="Pfam" id="PF00249">
    <property type="entry name" value="Myb_DNA-binding"/>
    <property type="match status" value="1"/>
</dbReference>
<dbReference type="InterPro" id="IPR017884">
    <property type="entry name" value="SANT_dom"/>
</dbReference>
<keyword evidence="8" id="KW-1185">Reference proteome</keyword>
<dbReference type="InterPro" id="IPR009057">
    <property type="entry name" value="Homeodomain-like_sf"/>
</dbReference>
<dbReference type="PROSITE" id="PS51293">
    <property type="entry name" value="SANT"/>
    <property type="match status" value="1"/>
</dbReference>